<proteinExistence type="predicted"/>
<feature type="transmembrane region" description="Helical" evidence="1">
    <location>
        <begin position="34"/>
        <end position="53"/>
    </location>
</feature>
<dbReference type="AlphaFoldDB" id="A0A3L9Y8R5"/>
<comment type="caution">
    <text evidence="2">The sequence shown here is derived from an EMBL/GenBank/DDBJ whole genome shotgun (WGS) entry which is preliminary data.</text>
</comment>
<feature type="transmembrane region" description="Helical" evidence="1">
    <location>
        <begin position="100"/>
        <end position="120"/>
    </location>
</feature>
<organism evidence="2 3">
    <name type="scientific">Ulvibacter antarcticus</name>
    <dbReference type="NCBI Taxonomy" id="442714"/>
    <lineage>
        <taxon>Bacteria</taxon>
        <taxon>Pseudomonadati</taxon>
        <taxon>Bacteroidota</taxon>
        <taxon>Flavobacteriia</taxon>
        <taxon>Flavobacteriales</taxon>
        <taxon>Flavobacteriaceae</taxon>
        <taxon>Ulvibacter</taxon>
    </lineage>
</organism>
<sequence length="126" mass="14736">MKFQFNFKFAGATIILFLIEVGIATCQTHHIVRSYIGDVLVIILLFTFIRTFFKIASEKLVLWILIFAFVIEFLQLFQLAETFNIQSHVFRIIIGSVFDPWDLVAYVIGSIIILVMLKFFRRKQPN</sequence>
<feature type="transmembrane region" description="Helical" evidence="1">
    <location>
        <begin position="60"/>
        <end position="80"/>
    </location>
</feature>
<name>A0A3L9Y8R5_9FLAO</name>
<evidence type="ECO:0000313" key="2">
    <source>
        <dbReference type="EMBL" id="RMA56754.1"/>
    </source>
</evidence>
<dbReference type="EMBL" id="REFC01000016">
    <property type="protein sequence ID" value="RMA56754.1"/>
    <property type="molecule type" value="Genomic_DNA"/>
</dbReference>
<reference evidence="2 3" key="1">
    <citation type="submission" date="2018-10" db="EMBL/GenBank/DDBJ databases">
        <title>Genomic Encyclopedia of Archaeal and Bacterial Type Strains, Phase II (KMG-II): from individual species to whole genera.</title>
        <authorList>
            <person name="Goeker M."/>
        </authorList>
    </citation>
    <scope>NUCLEOTIDE SEQUENCE [LARGE SCALE GENOMIC DNA]</scope>
    <source>
        <strain evidence="2 3">DSM 23424</strain>
    </source>
</reference>
<gene>
    <name evidence="2" type="ORF">BXY75_3270</name>
</gene>
<evidence type="ECO:0000313" key="3">
    <source>
        <dbReference type="Proteomes" id="UP000271339"/>
    </source>
</evidence>
<accession>A0A3L9Y8R5</accession>
<protein>
    <submittedName>
        <fullName evidence="2">Uncharacterized protein DUF2809</fullName>
    </submittedName>
</protein>
<dbReference type="RefSeq" id="WP_121908794.1">
    <property type="nucleotide sequence ID" value="NZ_REFC01000016.1"/>
</dbReference>
<keyword evidence="1" id="KW-1133">Transmembrane helix</keyword>
<evidence type="ECO:0000256" key="1">
    <source>
        <dbReference type="SAM" id="Phobius"/>
    </source>
</evidence>
<dbReference type="InterPro" id="IPR021257">
    <property type="entry name" value="DUF2809"/>
</dbReference>
<keyword evidence="1" id="KW-0472">Membrane</keyword>
<dbReference type="OrthoDB" id="5360192at2"/>
<keyword evidence="1" id="KW-0812">Transmembrane</keyword>
<keyword evidence="3" id="KW-1185">Reference proteome</keyword>
<dbReference type="Proteomes" id="UP000271339">
    <property type="component" value="Unassembled WGS sequence"/>
</dbReference>
<dbReference type="Pfam" id="PF10990">
    <property type="entry name" value="DUF2809"/>
    <property type="match status" value="1"/>
</dbReference>